<sequence>MPKRLTLWHPDRSGPLPASQDRLSLHTSDRLTPSLGTGSGCQAVARSGPALPGPGRPVPACPALH</sequence>
<dbReference type="Proteomes" id="UP000324222">
    <property type="component" value="Unassembled WGS sequence"/>
</dbReference>
<feature type="region of interest" description="Disordered" evidence="1">
    <location>
        <begin position="44"/>
        <end position="65"/>
    </location>
</feature>
<dbReference type="AlphaFoldDB" id="A0A5B7HZV7"/>
<protein>
    <submittedName>
        <fullName evidence="2">Uncharacterized protein</fullName>
    </submittedName>
</protein>
<accession>A0A5B7HZV7</accession>
<evidence type="ECO:0000313" key="3">
    <source>
        <dbReference type="Proteomes" id="UP000324222"/>
    </source>
</evidence>
<evidence type="ECO:0000313" key="2">
    <source>
        <dbReference type="EMBL" id="MPC74238.1"/>
    </source>
</evidence>
<organism evidence="2 3">
    <name type="scientific">Portunus trituberculatus</name>
    <name type="common">Swimming crab</name>
    <name type="synonym">Neptunus trituberculatus</name>
    <dbReference type="NCBI Taxonomy" id="210409"/>
    <lineage>
        <taxon>Eukaryota</taxon>
        <taxon>Metazoa</taxon>
        <taxon>Ecdysozoa</taxon>
        <taxon>Arthropoda</taxon>
        <taxon>Crustacea</taxon>
        <taxon>Multicrustacea</taxon>
        <taxon>Malacostraca</taxon>
        <taxon>Eumalacostraca</taxon>
        <taxon>Eucarida</taxon>
        <taxon>Decapoda</taxon>
        <taxon>Pleocyemata</taxon>
        <taxon>Brachyura</taxon>
        <taxon>Eubrachyura</taxon>
        <taxon>Portunoidea</taxon>
        <taxon>Portunidae</taxon>
        <taxon>Portuninae</taxon>
        <taxon>Portunus</taxon>
    </lineage>
</organism>
<gene>
    <name evidence="2" type="ORF">E2C01_068591</name>
</gene>
<feature type="region of interest" description="Disordered" evidence="1">
    <location>
        <begin position="1"/>
        <end position="22"/>
    </location>
</feature>
<keyword evidence="3" id="KW-1185">Reference proteome</keyword>
<comment type="caution">
    <text evidence="2">The sequence shown here is derived from an EMBL/GenBank/DDBJ whole genome shotgun (WGS) entry which is preliminary data.</text>
</comment>
<evidence type="ECO:0000256" key="1">
    <source>
        <dbReference type="SAM" id="MobiDB-lite"/>
    </source>
</evidence>
<name>A0A5B7HZV7_PORTR</name>
<dbReference type="EMBL" id="VSRR010038520">
    <property type="protein sequence ID" value="MPC74238.1"/>
    <property type="molecule type" value="Genomic_DNA"/>
</dbReference>
<reference evidence="2 3" key="1">
    <citation type="submission" date="2019-05" db="EMBL/GenBank/DDBJ databases">
        <title>Another draft genome of Portunus trituberculatus and its Hox gene families provides insights of decapod evolution.</title>
        <authorList>
            <person name="Jeong J.-H."/>
            <person name="Song I."/>
            <person name="Kim S."/>
            <person name="Choi T."/>
            <person name="Kim D."/>
            <person name="Ryu S."/>
            <person name="Kim W."/>
        </authorList>
    </citation>
    <scope>NUCLEOTIDE SEQUENCE [LARGE SCALE GENOMIC DNA]</scope>
    <source>
        <tissue evidence="2">Muscle</tissue>
    </source>
</reference>
<feature type="compositionally biased region" description="Pro residues" evidence="1">
    <location>
        <begin position="51"/>
        <end position="65"/>
    </location>
</feature>
<proteinExistence type="predicted"/>